<name>A0A7R9WPS8_9STRA</name>
<dbReference type="AlphaFoldDB" id="A0A7R9WPS8"/>
<protein>
    <submittedName>
        <fullName evidence="2">Uncharacterized protein</fullName>
    </submittedName>
</protein>
<feature type="compositionally biased region" description="Basic residues" evidence="1">
    <location>
        <begin position="18"/>
        <end position="27"/>
    </location>
</feature>
<feature type="compositionally biased region" description="Acidic residues" evidence="1">
    <location>
        <begin position="192"/>
        <end position="209"/>
    </location>
</feature>
<feature type="region of interest" description="Disordered" evidence="1">
    <location>
        <begin position="1"/>
        <end position="35"/>
    </location>
</feature>
<evidence type="ECO:0000313" key="2">
    <source>
        <dbReference type="EMBL" id="CAD8330053.1"/>
    </source>
</evidence>
<feature type="compositionally biased region" description="Low complexity" evidence="1">
    <location>
        <begin position="85"/>
        <end position="96"/>
    </location>
</feature>
<accession>A0A7R9WPS8</accession>
<gene>
    <name evidence="2" type="ORF">CAUS1442_LOCUS2151</name>
</gene>
<feature type="compositionally biased region" description="Polar residues" evidence="1">
    <location>
        <begin position="72"/>
        <end position="84"/>
    </location>
</feature>
<organism evidence="2">
    <name type="scientific">Craspedostauros australis</name>
    <dbReference type="NCBI Taxonomy" id="1486917"/>
    <lineage>
        <taxon>Eukaryota</taxon>
        <taxon>Sar</taxon>
        <taxon>Stramenopiles</taxon>
        <taxon>Ochrophyta</taxon>
        <taxon>Bacillariophyta</taxon>
        <taxon>Bacillariophyceae</taxon>
        <taxon>Bacillariophycidae</taxon>
        <taxon>Naviculales</taxon>
        <taxon>Naviculaceae</taxon>
        <taxon>Craspedostauros</taxon>
    </lineage>
</organism>
<feature type="compositionally biased region" description="Basic and acidic residues" evidence="1">
    <location>
        <begin position="216"/>
        <end position="244"/>
    </location>
</feature>
<evidence type="ECO:0000256" key="1">
    <source>
        <dbReference type="SAM" id="MobiDB-lite"/>
    </source>
</evidence>
<feature type="region of interest" description="Disordered" evidence="1">
    <location>
        <begin position="70"/>
        <end position="96"/>
    </location>
</feature>
<sequence length="244" mass="27881">MTEVEMHQQPSGAEAARRNKYYSRRRGSIAADPVDDDDVRAEISRLTFAEEQLRHELLQAVVSSTEDDYMMSSMNGSAQSLDSQNDANGGAGANDAADDALAGIEVEEERAPTKGRRRAGRRPWYLNVLGRRKKPLSLEDEIKRQREVLRRSLRTIDEGFEDVMECQTETQEQLIQQSMSAINERRQSKSLDEEDLQETDDDEDDEEEQQQLQQQRETDEQKDEKEGEKEEKENHASGDSGDEK</sequence>
<reference evidence="2" key="1">
    <citation type="submission" date="2021-01" db="EMBL/GenBank/DDBJ databases">
        <authorList>
            <person name="Corre E."/>
            <person name="Pelletier E."/>
            <person name="Niang G."/>
            <person name="Scheremetjew M."/>
            <person name="Finn R."/>
            <person name="Kale V."/>
            <person name="Holt S."/>
            <person name="Cochrane G."/>
            <person name="Meng A."/>
            <person name="Brown T."/>
            <person name="Cohen L."/>
        </authorList>
    </citation>
    <scope>NUCLEOTIDE SEQUENCE</scope>
    <source>
        <strain evidence="2">CCMP3328</strain>
    </source>
</reference>
<dbReference type="EMBL" id="HBEF01003402">
    <property type="protein sequence ID" value="CAD8330053.1"/>
    <property type="molecule type" value="Transcribed_RNA"/>
</dbReference>
<feature type="region of interest" description="Disordered" evidence="1">
    <location>
        <begin position="177"/>
        <end position="244"/>
    </location>
</feature>
<proteinExistence type="predicted"/>